<proteinExistence type="predicted"/>
<protein>
    <recommendedName>
        <fullName evidence="2">Trichothecene 3-O-acetyltransferase-like N-terminal domain-containing protein</fullName>
    </recommendedName>
</protein>
<evidence type="ECO:0000313" key="3">
    <source>
        <dbReference type="EMBL" id="EXL99263.1"/>
    </source>
</evidence>
<gene>
    <name evidence="3" type="ORF">FOIG_09126</name>
</gene>
<organism evidence="3">
    <name type="scientific">Fusarium odoratissimum (strain NRRL 54006)</name>
    <dbReference type="NCBI Taxonomy" id="1089451"/>
    <lineage>
        <taxon>Eukaryota</taxon>
        <taxon>Fungi</taxon>
        <taxon>Dikarya</taxon>
        <taxon>Ascomycota</taxon>
        <taxon>Pezizomycotina</taxon>
        <taxon>Sordariomycetes</taxon>
        <taxon>Hypocreomycetidae</taxon>
        <taxon>Hypocreales</taxon>
        <taxon>Nectriaceae</taxon>
        <taxon>Fusarium</taxon>
        <taxon>Fusarium oxysporum species complex</taxon>
        <taxon>Fusarium oxysporum f. sp. cubense (strain race 4)</taxon>
    </lineage>
</organism>
<accession>X0JDH0</accession>
<dbReference type="Proteomes" id="UP000030685">
    <property type="component" value="Unassembled WGS sequence"/>
</dbReference>
<dbReference type="Pfam" id="PF22664">
    <property type="entry name" value="TRI-like_N"/>
    <property type="match status" value="1"/>
</dbReference>
<dbReference type="VEuPathDB" id="FungiDB:FOIG_09126"/>
<dbReference type="GO" id="GO:0016740">
    <property type="term" value="F:transferase activity"/>
    <property type="evidence" value="ECO:0007669"/>
    <property type="project" value="UniProtKB-KW"/>
</dbReference>
<reference evidence="3" key="2">
    <citation type="submission" date="2012-05" db="EMBL/GenBank/DDBJ databases">
        <title>The Genome Annotation of Fusarium oxysporum II5.</title>
        <authorList>
            <consortium name="The Broad Institute Genomics Platform"/>
            <person name="Ma L.-J."/>
            <person name="Corby-Kistler H."/>
            <person name="Broz K."/>
            <person name="Gale L.R."/>
            <person name="Jonkers W."/>
            <person name="O'Donnell K."/>
            <person name="Ploetz R."/>
            <person name="Steinberg C."/>
            <person name="Schwartz D.C."/>
            <person name="VanEtten H."/>
            <person name="Zhou S."/>
            <person name="Young S.K."/>
            <person name="Zeng Q."/>
            <person name="Gargeya S."/>
            <person name="Fitzgerald M."/>
            <person name="Abouelleil A."/>
            <person name="Alvarado L."/>
            <person name="Chapman S.B."/>
            <person name="Gainer-Dewar J."/>
            <person name="Goldberg J."/>
            <person name="Griggs A."/>
            <person name="Gujja S."/>
            <person name="Hansen M."/>
            <person name="Howarth C."/>
            <person name="Imamovic A."/>
            <person name="Ireland A."/>
            <person name="Larimer J."/>
            <person name="McCowan C."/>
            <person name="Murphy C."/>
            <person name="Pearson M."/>
            <person name="Poon T.W."/>
            <person name="Priest M."/>
            <person name="Roberts A."/>
            <person name="Saif S."/>
            <person name="Shea T."/>
            <person name="Sykes S."/>
            <person name="Wortman J."/>
            <person name="Nusbaum C."/>
            <person name="Birren B."/>
        </authorList>
    </citation>
    <scope>NUCLEOTIDE SEQUENCE</scope>
    <source>
        <strain evidence="3">54006</strain>
    </source>
</reference>
<keyword evidence="1" id="KW-0808">Transferase</keyword>
<evidence type="ECO:0000259" key="2">
    <source>
        <dbReference type="Pfam" id="PF22664"/>
    </source>
</evidence>
<dbReference type="InterPro" id="IPR023213">
    <property type="entry name" value="CAT-like_dom_sf"/>
</dbReference>
<dbReference type="InterPro" id="IPR054710">
    <property type="entry name" value="Tri101-like_N"/>
</dbReference>
<dbReference type="RefSeq" id="XP_031061353.1">
    <property type="nucleotide sequence ID" value="XM_031209316.1"/>
</dbReference>
<dbReference type="Gene3D" id="3.30.559.10">
    <property type="entry name" value="Chloramphenicol acetyltransferase-like domain"/>
    <property type="match status" value="1"/>
</dbReference>
<feature type="domain" description="Trichothecene 3-O-acetyltransferase-like N-terminal" evidence="2">
    <location>
        <begin position="49"/>
        <end position="147"/>
    </location>
</feature>
<dbReference type="AlphaFoldDB" id="X0JDH0"/>
<sequence length="151" mass="16542">MSPNAISTGTQAKQDYYLVGLKQYGLQQPSAQQKLTPLDMNMPRLYGIRLVLCFQLTSGADILQMNNPKKGLAHTVTSIPWIAGVIDPEEGQDPKTRRVQIVDSPSGFKFPYKDLSDTLPSYAALKEKSFPLSEFSTAQLGPIGVMPQGPD</sequence>
<evidence type="ECO:0000256" key="1">
    <source>
        <dbReference type="ARBA" id="ARBA00022679"/>
    </source>
</evidence>
<dbReference type="HOGENOM" id="CLU_119632_0_0_1"/>
<dbReference type="GeneID" id="42034301"/>
<reference evidence="3" key="1">
    <citation type="submission" date="2011-11" db="EMBL/GenBank/DDBJ databases">
        <title>The Genome Sequence of Fusarium oxysporum II5.</title>
        <authorList>
            <consortium name="The Broad Institute Genome Sequencing Platform"/>
            <person name="Ma L.-J."/>
            <person name="Gale L.R."/>
            <person name="Schwartz D.C."/>
            <person name="Zhou S."/>
            <person name="Corby-Kistler H."/>
            <person name="Young S.K."/>
            <person name="Zeng Q."/>
            <person name="Gargeya S."/>
            <person name="Fitzgerald M."/>
            <person name="Haas B."/>
            <person name="Abouelleil A."/>
            <person name="Alvarado L."/>
            <person name="Arachchi H.M."/>
            <person name="Berlin A."/>
            <person name="Brown A."/>
            <person name="Chapman S.B."/>
            <person name="Chen Z."/>
            <person name="Dunbar C."/>
            <person name="Freedman E."/>
            <person name="Gearin G."/>
            <person name="Goldberg J."/>
            <person name="Griggs A."/>
            <person name="Gujja S."/>
            <person name="Heiman D."/>
            <person name="Howarth C."/>
            <person name="Larson L."/>
            <person name="Lui A."/>
            <person name="MacDonald P.J.P."/>
            <person name="Montmayeur A."/>
            <person name="Murphy C."/>
            <person name="Neiman D."/>
            <person name="Pearson M."/>
            <person name="Priest M."/>
            <person name="Roberts A."/>
            <person name="Saif S."/>
            <person name="Shea T."/>
            <person name="Shenoy N."/>
            <person name="Sisk P."/>
            <person name="Stolte C."/>
            <person name="Sykes S."/>
            <person name="Wortman J."/>
            <person name="Nusbaum C."/>
            <person name="Birren B."/>
        </authorList>
    </citation>
    <scope>NUCLEOTIDE SEQUENCE [LARGE SCALE GENOMIC DNA]</scope>
    <source>
        <strain evidence="3">54006</strain>
    </source>
</reference>
<dbReference type="EMBL" id="JH658285">
    <property type="protein sequence ID" value="EXL99263.1"/>
    <property type="molecule type" value="Genomic_DNA"/>
</dbReference>
<name>X0JDH0_FUSO5</name>